<protein>
    <submittedName>
        <fullName evidence="1">17814_t:CDS:1</fullName>
    </submittedName>
</protein>
<dbReference type="AlphaFoldDB" id="A0A9N9ITY8"/>
<dbReference type="Proteomes" id="UP000789570">
    <property type="component" value="Unassembled WGS sequence"/>
</dbReference>
<proteinExistence type="predicted"/>
<reference evidence="1" key="1">
    <citation type="submission" date="2021-06" db="EMBL/GenBank/DDBJ databases">
        <authorList>
            <person name="Kallberg Y."/>
            <person name="Tangrot J."/>
            <person name="Rosling A."/>
        </authorList>
    </citation>
    <scope>NUCLEOTIDE SEQUENCE</scope>
    <source>
        <strain evidence="1">UK204</strain>
    </source>
</reference>
<name>A0A9N9ITY8_9GLOM</name>
<accession>A0A9N9ITY8</accession>
<keyword evidence="2" id="KW-1185">Reference proteome</keyword>
<dbReference type="OrthoDB" id="4843387at2759"/>
<evidence type="ECO:0000313" key="1">
    <source>
        <dbReference type="EMBL" id="CAG8751359.1"/>
    </source>
</evidence>
<evidence type="ECO:0000313" key="2">
    <source>
        <dbReference type="Proteomes" id="UP000789570"/>
    </source>
</evidence>
<sequence>MTKFLVEEWDAVPQSTVNNLVMFMKTRCEIVLEKTAIEYHIEIFLSNKGIDQLLNKFKFIQIG</sequence>
<gene>
    <name evidence="1" type="ORF">FCALED_LOCUS16335</name>
</gene>
<organism evidence="1 2">
    <name type="scientific">Funneliformis caledonium</name>
    <dbReference type="NCBI Taxonomy" id="1117310"/>
    <lineage>
        <taxon>Eukaryota</taxon>
        <taxon>Fungi</taxon>
        <taxon>Fungi incertae sedis</taxon>
        <taxon>Mucoromycota</taxon>
        <taxon>Glomeromycotina</taxon>
        <taxon>Glomeromycetes</taxon>
        <taxon>Glomerales</taxon>
        <taxon>Glomeraceae</taxon>
        <taxon>Funneliformis</taxon>
    </lineage>
</organism>
<dbReference type="EMBL" id="CAJVPQ010018550">
    <property type="protein sequence ID" value="CAG8751359.1"/>
    <property type="molecule type" value="Genomic_DNA"/>
</dbReference>
<comment type="caution">
    <text evidence="1">The sequence shown here is derived from an EMBL/GenBank/DDBJ whole genome shotgun (WGS) entry which is preliminary data.</text>
</comment>